<dbReference type="SUPFAM" id="SSF53756">
    <property type="entry name" value="UDP-Glycosyltransferase/glycogen phosphorylase"/>
    <property type="match status" value="1"/>
</dbReference>
<accession>A0A2S9KD54</accession>
<proteinExistence type="predicted"/>
<reference evidence="2 3" key="1">
    <citation type="submission" date="2018-03" db="EMBL/GenBank/DDBJ databases">
        <title>Comparative genomics illustrates the genes involved in a hyperalkaliphilic mechanisms of Serpentinomonas isolated from highly-alkaline calcium-rich serpentinized springs.</title>
        <authorList>
            <person name="Suzuki S."/>
            <person name="Ishii S."/>
            <person name="Walworth N."/>
            <person name="Bird L."/>
            <person name="Kuenen J.G."/>
            <person name="Nealson K.H."/>
        </authorList>
    </citation>
    <scope>NUCLEOTIDE SEQUENCE [LARGE SCALE GENOMIC DNA]</scope>
    <source>
        <strain evidence="2 3">83</strain>
    </source>
</reference>
<dbReference type="InterPro" id="IPR001296">
    <property type="entry name" value="Glyco_trans_1"/>
</dbReference>
<dbReference type="CDD" id="cd03801">
    <property type="entry name" value="GT4_PimA-like"/>
    <property type="match status" value="1"/>
</dbReference>
<dbReference type="Pfam" id="PF00534">
    <property type="entry name" value="Glycos_transf_1"/>
    <property type="match status" value="1"/>
</dbReference>
<keyword evidence="3" id="KW-1185">Reference proteome</keyword>
<gene>
    <name evidence="2" type="ORF">C6P61_11400</name>
</gene>
<dbReference type="Proteomes" id="UP000238326">
    <property type="component" value="Unassembled WGS sequence"/>
</dbReference>
<comment type="caution">
    <text evidence="2">The sequence shown here is derived from an EMBL/GenBank/DDBJ whole genome shotgun (WGS) entry which is preliminary data.</text>
</comment>
<dbReference type="GO" id="GO:0016757">
    <property type="term" value="F:glycosyltransferase activity"/>
    <property type="evidence" value="ECO:0007669"/>
    <property type="project" value="InterPro"/>
</dbReference>
<evidence type="ECO:0000313" key="3">
    <source>
        <dbReference type="Proteomes" id="UP000238326"/>
    </source>
</evidence>
<dbReference type="RefSeq" id="WP_105730061.1">
    <property type="nucleotide sequence ID" value="NZ_PVLR01000031.1"/>
</dbReference>
<dbReference type="AlphaFoldDB" id="A0A2S9KD54"/>
<feature type="domain" description="Glycosyl transferase family 1" evidence="1">
    <location>
        <begin position="176"/>
        <end position="341"/>
    </location>
</feature>
<dbReference type="PANTHER" id="PTHR12526:SF630">
    <property type="entry name" value="GLYCOSYLTRANSFERASE"/>
    <property type="match status" value="1"/>
</dbReference>
<dbReference type="PANTHER" id="PTHR12526">
    <property type="entry name" value="GLYCOSYLTRANSFERASE"/>
    <property type="match status" value="1"/>
</dbReference>
<dbReference type="OrthoDB" id="433681at2"/>
<name>A0A2S9KD54_9BURK</name>
<evidence type="ECO:0000259" key="1">
    <source>
        <dbReference type="Pfam" id="PF00534"/>
    </source>
</evidence>
<sequence>MQTSKNNIIVIQPALPAYRINFFDKLYEKLDERLKVYYSNSDLGILTSEKSKKKWALEIGKMQTIIPGVFWQKDALTIQLRKNDILIVSGDARCISTILLLVRARIIGLKTIWWGQLWSASTKKHRFFIRLLLMKLAHSIIFYTDKEVAQYLNSYGNKDARPINALNNGIDIKPIKEIRLKYESKNRDKEILFIGRVTAKSNLKILIDALTEPALNNTKLHIIGEGSESENIKQLIIKLNLSDRIFWHGATTDEHNIASIANKCSIFVYPGSVGLSLIHGMAYGLPAVVHNDTTKHMPEISAFIDGLTGMSFIKDSHLDLAKTLKLILFNEKKLNDMSDKSINQVDNFFNTDQMANRFLNSVLHFDKN</sequence>
<protein>
    <recommendedName>
        <fullName evidence="1">Glycosyl transferase family 1 domain-containing protein</fullName>
    </recommendedName>
</protein>
<dbReference type="Gene3D" id="3.40.50.2000">
    <property type="entry name" value="Glycogen Phosphorylase B"/>
    <property type="match status" value="2"/>
</dbReference>
<evidence type="ECO:0000313" key="2">
    <source>
        <dbReference type="EMBL" id="PRD68389.1"/>
    </source>
</evidence>
<dbReference type="EMBL" id="PVLR01000031">
    <property type="protein sequence ID" value="PRD68389.1"/>
    <property type="molecule type" value="Genomic_DNA"/>
</dbReference>
<organism evidence="2 3">
    <name type="scientific">Malikia spinosa</name>
    <dbReference type="NCBI Taxonomy" id="86180"/>
    <lineage>
        <taxon>Bacteria</taxon>
        <taxon>Pseudomonadati</taxon>
        <taxon>Pseudomonadota</taxon>
        <taxon>Betaproteobacteria</taxon>
        <taxon>Burkholderiales</taxon>
        <taxon>Comamonadaceae</taxon>
        <taxon>Malikia</taxon>
    </lineage>
</organism>